<feature type="binding site" evidence="11">
    <location>
        <position position="164"/>
    </location>
    <ligand>
        <name>Mg(2+)</name>
        <dbReference type="ChEBI" id="CHEBI:18420"/>
    </ligand>
</feature>
<comment type="catalytic activity">
    <reaction evidence="9 10">
        <text>L-threonyl-[protein] + FAD = FMN-L-threonyl-[protein] + AMP + H(+)</text>
        <dbReference type="Rhea" id="RHEA:36847"/>
        <dbReference type="Rhea" id="RHEA-COMP:11060"/>
        <dbReference type="Rhea" id="RHEA-COMP:11061"/>
        <dbReference type="ChEBI" id="CHEBI:15378"/>
        <dbReference type="ChEBI" id="CHEBI:30013"/>
        <dbReference type="ChEBI" id="CHEBI:57692"/>
        <dbReference type="ChEBI" id="CHEBI:74257"/>
        <dbReference type="ChEBI" id="CHEBI:456215"/>
        <dbReference type="EC" id="2.7.1.180"/>
    </reaction>
</comment>
<dbReference type="SUPFAM" id="SSF143631">
    <property type="entry name" value="ApbE-like"/>
    <property type="match status" value="1"/>
</dbReference>
<dbReference type="Pfam" id="PF02424">
    <property type="entry name" value="ApbE"/>
    <property type="match status" value="1"/>
</dbReference>
<dbReference type="InterPro" id="IPR024932">
    <property type="entry name" value="ApbE"/>
</dbReference>
<dbReference type="RefSeq" id="WP_020952718.1">
    <property type="nucleotide sequence ID" value="NC_022050.1"/>
</dbReference>
<evidence type="ECO:0000256" key="7">
    <source>
        <dbReference type="ARBA" id="ARBA00022842"/>
    </source>
</evidence>
<dbReference type="PANTHER" id="PTHR30040:SF2">
    <property type="entry name" value="FAD:PROTEIN FMN TRANSFERASE"/>
    <property type="match status" value="1"/>
</dbReference>
<evidence type="ECO:0000256" key="9">
    <source>
        <dbReference type="ARBA" id="ARBA00048540"/>
    </source>
</evidence>
<evidence type="ECO:0000256" key="8">
    <source>
        <dbReference type="ARBA" id="ARBA00031306"/>
    </source>
</evidence>
<organism evidence="12 13">
    <name type="scientific">Paracoccus aminophilus JCM 7686</name>
    <dbReference type="NCBI Taxonomy" id="1367847"/>
    <lineage>
        <taxon>Bacteria</taxon>
        <taxon>Pseudomonadati</taxon>
        <taxon>Pseudomonadota</taxon>
        <taxon>Alphaproteobacteria</taxon>
        <taxon>Rhodobacterales</taxon>
        <taxon>Paracoccaceae</taxon>
        <taxon>Paracoccus</taxon>
    </lineage>
</organism>
<dbReference type="Proteomes" id="UP000015480">
    <property type="component" value="Plasmid pAMI8"/>
</dbReference>
<sequence>MTISGSEPMRPTRRSVLFGIALAGLPLPAFAGSRTRLSGRAFGTTWTVISAVLRDPVAITDRIRTALTAIDTEMSPFLPDSALSRFNTGLRTISVSVDFEHVTRAALAVAATSGGACDPSVGPAVHRYGFGPIRGTFRAGAWQAIRCEGGQLTADAPVTLDLCGIAKGFAVDKLTDILAQETDDFIVEIGGEIRAYGNWPVGILNPLTGSVHSRIRLSSNAVATSGDAINGFYHGGRRWSHVIDPATGQPVSNGIASVSVIAPDAMRADAMATALMVMGENQGIAFAEAQNLGALFLIRDGNGLRARHNAAFAARLIR</sequence>
<dbReference type="EC" id="2.7.1.180" evidence="1 10"/>
<protein>
    <recommendedName>
        <fullName evidence="2 10">FAD:protein FMN transferase</fullName>
        <ecNumber evidence="1 10">2.7.1.180</ecNumber>
    </recommendedName>
    <alternativeName>
        <fullName evidence="8 10">Flavin transferase</fullName>
    </alternativeName>
</protein>
<evidence type="ECO:0000256" key="4">
    <source>
        <dbReference type="ARBA" id="ARBA00022679"/>
    </source>
</evidence>
<dbReference type="AlphaFoldDB" id="S5YJP2"/>
<dbReference type="InterPro" id="IPR003374">
    <property type="entry name" value="ApbE-like_sf"/>
</dbReference>
<keyword evidence="3 10" id="KW-0285">Flavoprotein</keyword>
<keyword evidence="6 10" id="KW-0274">FAD</keyword>
<evidence type="ECO:0000256" key="6">
    <source>
        <dbReference type="ARBA" id="ARBA00022827"/>
    </source>
</evidence>
<keyword evidence="12" id="KW-0449">Lipoprotein</keyword>
<dbReference type="KEGG" id="pami:JCM7686_pAMI8p179"/>
<evidence type="ECO:0000256" key="10">
    <source>
        <dbReference type="PIRNR" id="PIRNR006268"/>
    </source>
</evidence>
<dbReference type="HOGENOM" id="CLU_044403_0_2_5"/>
<keyword evidence="13" id="KW-1185">Reference proteome</keyword>
<proteinExistence type="inferred from homology"/>
<gene>
    <name evidence="12" type="ORF">JCM7686_pAMI8p179</name>
</gene>
<evidence type="ECO:0000313" key="13">
    <source>
        <dbReference type="Proteomes" id="UP000015480"/>
    </source>
</evidence>
<evidence type="ECO:0000256" key="3">
    <source>
        <dbReference type="ARBA" id="ARBA00022630"/>
    </source>
</evidence>
<name>S5YJP2_PARAH</name>
<feature type="binding site" evidence="11">
    <location>
        <position position="269"/>
    </location>
    <ligand>
        <name>Mg(2+)</name>
        <dbReference type="ChEBI" id="CHEBI:18420"/>
    </ligand>
</feature>
<reference evidence="12 13" key="1">
    <citation type="journal article" date="2014" name="BMC Genomics">
        <title>Architecture and functions of a multipartite genome of the methylotrophic bacterium Paracoccus aminophilus JCM 7686, containing primary and secondary chromids.</title>
        <authorList>
            <person name="Dziewit L."/>
            <person name="Czarnecki J."/>
            <person name="Wibberg D."/>
            <person name="Radlinska M."/>
            <person name="Mrozek P."/>
            <person name="Szymczak M."/>
            <person name="Schluter A."/>
            <person name="Puhler A."/>
            <person name="Bartosik D."/>
        </authorList>
    </citation>
    <scope>NUCLEOTIDE SEQUENCE [LARGE SCALE GENOMIC DNA]</scope>
    <source>
        <strain evidence="12">JCM 7686</strain>
        <plasmid evidence="13">Plasmid pAMI8</plasmid>
    </source>
</reference>
<keyword evidence="7 10" id="KW-0460">Magnesium</keyword>
<feature type="binding site" evidence="11">
    <location>
        <position position="273"/>
    </location>
    <ligand>
        <name>Mg(2+)</name>
        <dbReference type="ChEBI" id="CHEBI:18420"/>
    </ligand>
</feature>
<comment type="similarity">
    <text evidence="10">Belongs to the ApbE family.</text>
</comment>
<keyword evidence="4 10" id="KW-0808">Transferase</keyword>
<keyword evidence="12" id="KW-0614">Plasmid</keyword>
<dbReference type="Gene3D" id="3.10.520.10">
    <property type="entry name" value="ApbE-like domains"/>
    <property type="match status" value="1"/>
</dbReference>
<evidence type="ECO:0000256" key="5">
    <source>
        <dbReference type="ARBA" id="ARBA00022723"/>
    </source>
</evidence>
<dbReference type="EMBL" id="CP006655">
    <property type="protein sequence ID" value="AGT11678.1"/>
    <property type="molecule type" value="Genomic_DNA"/>
</dbReference>
<evidence type="ECO:0000256" key="1">
    <source>
        <dbReference type="ARBA" id="ARBA00011955"/>
    </source>
</evidence>
<evidence type="ECO:0000256" key="2">
    <source>
        <dbReference type="ARBA" id="ARBA00016337"/>
    </source>
</evidence>
<dbReference type="GO" id="GO:0046872">
    <property type="term" value="F:metal ion binding"/>
    <property type="evidence" value="ECO:0007669"/>
    <property type="project" value="UniProtKB-UniRule"/>
</dbReference>
<dbReference type="PANTHER" id="PTHR30040">
    <property type="entry name" value="THIAMINE BIOSYNTHESIS LIPOPROTEIN APBE"/>
    <property type="match status" value="1"/>
</dbReference>
<evidence type="ECO:0000313" key="12">
    <source>
        <dbReference type="EMBL" id="AGT11678.1"/>
    </source>
</evidence>
<dbReference type="OrthoDB" id="9778595at2"/>
<comment type="cofactor">
    <cofactor evidence="11">
        <name>Mg(2+)</name>
        <dbReference type="ChEBI" id="CHEBI:18420"/>
    </cofactor>
    <cofactor evidence="11">
        <name>Mn(2+)</name>
        <dbReference type="ChEBI" id="CHEBI:29035"/>
    </cofactor>
    <text evidence="11">Magnesium. Can also use manganese.</text>
</comment>
<dbReference type="GO" id="GO:0016740">
    <property type="term" value="F:transferase activity"/>
    <property type="evidence" value="ECO:0007669"/>
    <property type="project" value="UniProtKB-UniRule"/>
</dbReference>
<dbReference type="PATRIC" id="fig|1367847.3.peg.4657"/>
<evidence type="ECO:0000256" key="11">
    <source>
        <dbReference type="PIRSR" id="PIRSR006268-2"/>
    </source>
</evidence>
<accession>S5YJP2</accession>
<geneLocation type="plasmid" evidence="12 13">
    <name>pAMI8</name>
</geneLocation>
<keyword evidence="5 10" id="KW-0479">Metal-binding</keyword>
<dbReference type="PIRSF" id="PIRSF006268">
    <property type="entry name" value="ApbE"/>
    <property type="match status" value="1"/>
</dbReference>